<reference evidence="9 10" key="1">
    <citation type="journal article" date="2016" name="Nat. Commun.">
        <title>Thousands of microbial genomes shed light on interconnected biogeochemical processes in an aquifer system.</title>
        <authorList>
            <person name="Anantharaman K."/>
            <person name="Brown C.T."/>
            <person name="Hug L.A."/>
            <person name="Sharon I."/>
            <person name="Castelle C.J."/>
            <person name="Probst A.J."/>
            <person name="Thomas B.C."/>
            <person name="Singh A."/>
            <person name="Wilkins M.J."/>
            <person name="Karaoz U."/>
            <person name="Brodie E.L."/>
            <person name="Williams K.H."/>
            <person name="Hubbard S.S."/>
            <person name="Banfield J.F."/>
        </authorList>
    </citation>
    <scope>NUCLEOTIDE SEQUENCE [LARGE SCALE GENOMIC DNA]</scope>
</reference>
<dbReference type="AlphaFoldDB" id="A0A1F8DNL0"/>
<keyword evidence="7" id="KW-0812">Transmembrane</keyword>
<keyword evidence="1" id="KW-0820">tRNA-binding</keyword>
<gene>
    <name evidence="9" type="ORF">A2108_01405</name>
</gene>
<keyword evidence="5" id="KW-0819">tRNA processing</keyword>
<evidence type="ECO:0000256" key="2">
    <source>
        <dbReference type="ARBA" id="ARBA00022603"/>
    </source>
</evidence>
<keyword evidence="7" id="KW-1133">Transmembrane helix</keyword>
<evidence type="ECO:0000256" key="6">
    <source>
        <dbReference type="ARBA" id="ARBA00022884"/>
    </source>
</evidence>
<organism evidence="9 10">
    <name type="scientific">Candidatus Wolfebacteria bacterium GWA1_42_9</name>
    <dbReference type="NCBI Taxonomy" id="1802553"/>
    <lineage>
        <taxon>Bacteria</taxon>
        <taxon>Candidatus Wolfeibacteriota</taxon>
    </lineage>
</organism>
<sequence length="179" mass="20246">MHLYFQLYPFYFILFSMVAILYNIRSLHNVGSIFRTADAAGVEKIYLCGITPTPKDKYGFDRRQLTKVSLGAEKYVPWEKVGSSPAPQKTLELIRKLKKDGYKIYAVEQSKKSVPYNKLKVKSKKLKEKIVLVVGNEIKGVASSILKMTDKIIEIPMYGKKESLNVAVAFGIVAFGMLK</sequence>
<dbReference type="InterPro" id="IPR001537">
    <property type="entry name" value="SpoU_MeTrfase"/>
</dbReference>
<feature type="transmembrane region" description="Helical" evidence="7">
    <location>
        <begin position="6"/>
        <end position="24"/>
    </location>
</feature>
<evidence type="ECO:0000256" key="5">
    <source>
        <dbReference type="ARBA" id="ARBA00022694"/>
    </source>
</evidence>
<dbReference type="PANTHER" id="PTHR43453">
    <property type="entry name" value="RRNA METHYLASE-LIKE"/>
    <property type="match status" value="1"/>
</dbReference>
<keyword evidence="4" id="KW-0949">S-adenosyl-L-methionine</keyword>
<evidence type="ECO:0000259" key="8">
    <source>
        <dbReference type="Pfam" id="PF00588"/>
    </source>
</evidence>
<dbReference type="PANTHER" id="PTHR43453:SF1">
    <property type="entry name" value="TRNA_RRNA METHYLTRANSFERASE SPOU TYPE DOMAIN-CONTAINING PROTEIN"/>
    <property type="match status" value="1"/>
</dbReference>
<keyword evidence="3" id="KW-0808">Transferase</keyword>
<dbReference type="Proteomes" id="UP000178303">
    <property type="component" value="Unassembled WGS sequence"/>
</dbReference>
<dbReference type="EMBL" id="MGIN01000002">
    <property type="protein sequence ID" value="OGM90207.1"/>
    <property type="molecule type" value="Genomic_DNA"/>
</dbReference>
<feature type="domain" description="tRNA/rRNA methyltransferase SpoU type" evidence="8">
    <location>
        <begin position="17"/>
        <end position="174"/>
    </location>
</feature>
<dbReference type="GO" id="GO:0008173">
    <property type="term" value="F:RNA methyltransferase activity"/>
    <property type="evidence" value="ECO:0007669"/>
    <property type="project" value="InterPro"/>
</dbReference>
<keyword evidence="6" id="KW-0694">RNA-binding</keyword>
<evidence type="ECO:0000256" key="7">
    <source>
        <dbReference type="SAM" id="Phobius"/>
    </source>
</evidence>
<evidence type="ECO:0000313" key="10">
    <source>
        <dbReference type="Proteomes" id="UP000178303"/>
    </source>
</evidence>
<dbReference type="InterPro" id="IPR033671">
    <property type="entry name" value="TrmH"/>
</dbReference>
<dbReference type="InterPro" id="IPR029028">
    <property type="entry name" value="Alpha/beta_knot_MTases"/>
</dbReference>
<proteinExistence type="predicted"/>
<keyword evidence="7" id="KW-0472">Membrane</keyword>
<keyword evidence="2" id="KW-0489">Methyltransferase</keyword>
<evidence type="ECO:0000256" key="3">
    <source>
        <dbReference type="ARBA" id="ARBA00022679"/>
    </source>
</evidence>
<dbReference type="GO" id="GO:0002938">
    <property type="term" value="P:tRNA guanine ribose methylation"/>
    <property type="evidence" value="ECO:0007669"/>
    <property type="project" value="TreeGrafter"/>
</dbReference>
<accession>A0A1F8DNL0</accession>
<dbReference type="Pfam" id="PF00588">
    <property type="entry name" value="SpoU_methylase"/>
    <property type="match status" value="1"/>
</dbReference>
<name>A0A1F8DNL0_9BACT</name>
<evidence type="ECO:0000313" key="9">
    <source>
        <dbReference type="EMBL" id="OGM90207.1"/>
    </source>
</evidence>
<dbReference type="InterPro" id="IPR029026">
    <property type="entry name" value="tRNA_m1G_MTases_N"/>
</dbReference>
<evidence type="ECO:0000256" key="4">
    <source>
        <dbReference type="ARBA" id="ARBA00022691"/>
    </source>
</evidence>
<dbReference type="SUPFAM" id="SSF75217">
    <property type="entry name" value="alpha/beta knot"/>
    <property type="match status" value="1"/>
</dbReference>
<protein>
    <recommendedName>
        <fullName evidence="8">tRNA/rRNA methyltransferase SpoU type domain-containing protein</fullName>
    </recommendedName>
</protein>
<dbReference type="Gene3D" id="3.40.1280.10">
    <property type="match status" value="1"/>
</dbReference>
<evidence type="ECO:0000256" key="1">
    <source>
        <dbReference type="ARBA" id="ARBA00022555"/>
    </source>
</evidence>
<comment type="caution">
    <text evidence="9">The sequence shown here is derived from an EMBL/GenBank/DDBJ whole genome shotgun (WGS) entry which is preliminary data.</text>
</comment>
<dbReference type="GO" id="GO:0000049">
    <property type="term" value="F:tRNA binding"/>
    <property type="evidence" value="ECO:0007669"/>
    <property type="project" value="UniProtKB-KW"/>
</dbReference>
<dbReference type="CDD" id="cd18097">
    <property type="entry name" value="SpoU-like"/>
    <property type="match status" value="1"/>
</dbReference>